<dbReference type="Pfam" id="PF22335">
    <property type="entry name" value="Cas10-Cmr2_palm2"/>
    <property type="match status" value="1"/>
</dbReference>
<keyword evidence="14" id="KW-1185">Reference proteome</keyword>
<dbReference type="InterPro" id="IPR000160">
    <property type="entry name" value="GGDEF_dom"/>
</dbReference>
<evidence type="ECO:0000256" key="2">
    <source>
        <dbReference type="ARBA" id="ARBA00014333"/>
    </source>
</evidence>
<dbReference type="Pfam" id="PF18211">
    <property type="entry name" value="Csm1_B"/>
    <property type="match status" value="1"/>
</dbReference>
<dbReference type="InterPro" id="IPR054767">
    <property type="entry name" value="Cas10-Cmr2_palm2"/>
</dbReference>
<keyword evidence="8" id="KW-0269">Exonuclease</keyword>
<dbReference type="InterPro" id="IPR041062">
    <property type="entry name" value="Csm1_B"/>
</dbReference>
<evidence type="ECO:0000256" key="4">
    <source>
        <dbReference type="ARBA" id="ARBA00022722"/>
    </source>
</evidence>
<dbReference type="GO" id="GO:0051607">
    <property type="term" value="P:defense response to virus"/>
    <property type="evidence" value="ECO:0007669"/>
    <property type="project" value="UniProtKB-KW"/>
</dbReference>
<dbReference type="RefSeq" id="WP_013706671.1">
    <property type="nucleotide sequence ID" value="NC_015388.1"/>
</dbReference>
<evidence type="ECO:0000313" key="13">
    <source>
        <dbReference type="EMBL" id="AEB09561.1"/>
    </source>
</evidence>
<protein>
    <recommendedName>
        <fullName evidence="2">CRISPR system single-strand-specific deoxyribonuclease Cas10/Csm1 (subtype III-A)</fullName>
    </recommendedName>
    <alternativeName>
        <fullName evidence="11">Cyclic oligoadenylate synthase</fullName>
    </alternativeName>
</protein>
<dbReference type="SUPFAM" id="SSF109604">
    <property type="entry name" value="HD-domain/PDEase-like"/>
    <property type="match status" value="1"/>
</dbReference>
<dbReference type="Proteomes" id="UP000000483">
    <property type="component" value="Chromosome"/>
</dbReference>
<keyword evidence="5" id="KW-0547">Nucleotide-binding</keyword>
<dbReference type="Gene3D" id="3.30.70.270">
    <property type="match status" value="1"/>
</dbReference>
<evidence type="ECO:0000256" key="5">
    <source>
        <dbReference type="ARBA" id="ARBA00022741"/>
    </source>
</evidence>
<keyword evidence="6" id="KW-0255">Endonuclease</keyword>
<dbReference type="InterPro" id="IPR013408">
    <property type="entry name" value="Cas10/Csm1"/>
</dbReference>
<evidence type="ECO:0000256" key="1">
    <source>
        <dbReference type="ARBA" id="ARBA00005700"/>
    </source>
</evidence>
<accession>F2NCY7</accession>
<feature type="domain" description="GGDEF" evidence="12">
    <location>
        <begin position="555"/>
        <end position="719"/>
    </location>
</feature>
<keyword evidence="10" id="KW-0051">Antiviral defense</keyword>
<evidence type="ECO:0000256" key="10">
    <source>
        <dbReference type="ARBA" id="ARBA00023118"/>
    </source>
</evidence>
<dbReference type="NCBIfam" id="TIGR02578">
    <property type="entry name" value="cas_TM1811_Csm1"/>
    <property type="match status" value="1"/>
</dbReference>
<dbReference type="PROSITE" id="PS50887">
    <property type="entry name" value="GGDEF"/>
    <property type="match status" value="1"/>
</dbReference>
<dbReference type="Gene3D" id="1.10.3210.10">
    <property type="entry name" value="Hypothetical protein af1432"/>
    <property type="match status" value="1"/>
</dbReference>
<evidence type="ECO:0000256" key="3">
    <source>
        <dbReference type="ARBA" id="ARBA00022679"/>
    </source>
</evidence>
<name>F2NCY7_DESAR</name>
<organism evidence="13 14">
    <name type="scientific">Desulfobacca acetoxidans (strain ATCC 700848 / DSM 11109 / ASRB2)</name>
    <dbReference type="NCBI Taxonomy" id="880072"/>
    <lineage>
        <taxon>Bacteria</taxon>
        <taxon>Pseudomonadati</taxon>
        <taxon>Thermodesulfobacteriota</taxon>
        <taxon>Desulfobaccia</taxon>
        <taxon>Desulfobaccales</taxon>
        <taxon>Desulfobaccaceae</taxon>
        <taxon>Desulfobacca</taxon>
    </lineage>
</organism>
<evidence type="ECO:0000313" key="14">
    <source>
        <dbReference type="Proteomes" id="UP000000483"/>
    </source>
</evidence>
<evidence type="ECO:0000256" key="11">
    <source>
        <dbReference type="ARBA" id="ARBA00032922"/>
    </source>
</evidence>
<dbReference type="OrthoDB" id="9768769at2"/>
<evidence type="ECO:0000256" key="9">
    <source>
        <dbReference type="ARBA" id="ARBA00022840"/>
    </source>
</evidence>
<evidence type="ECO:0000256" key="7">
    <source>
        <dbReference type="ARBA" id="ARBA00022801"/>
    </source>
</evidence>
<dbReference type="AlphaFoldDB" id="F2NCY7"/>
<dbReference type="InterPro" id="IPR052117">
    <property type="entry name" value="Cas10/Csm1_subtype-III-A"/>
</dbReference>
<dbReference type="GO" id="GO:0004519">
    <property type="term" value="F:endonuclease activity"/>
    <property type="evidence" value="ECO:0007669"/>
    <property type="project" value="UniProtKB-KW"/>
</dbReference>
<dbReference type="GO" id="GO:0005524">
    <property type="term" value="F:ATP binding"/>
    <property type="evidence" value="ECO:0007669"/>
    <property type="project" value="UniProtKB-KW"/>
</dbReference>
<evidence type="ECO:0000259" key="12">
    <source>
        <dbReference type="PROSITE" id="PS50887"/>
    </source>
</evidence>
<comment type="similarity">
    <text evidence="1">Belongs to the CRISPR-associated Cas10/Csm1 family.</text>
</comment>
<dbReference type="GO" id="GO:0004527">
    <property type="term" value="F:exonuclease activity"/>
    <property type="evidence" value="ECO:0007669"/>
    <property type="project" value="UniProtKB-KW"/>
</dbReference>
<dbReference type="EMBL" id="CP002629">
    <property type="protein sequence ID" value="AEB09561.1"/>
    <property type="molecule type" value="Genomic_DNA"/>
</dbReference>
<evidence type="ECO:0000256" key="8">
    <source>
        <dbReference type="ARBA" id="ARBA00022839"/>
    </source>
</evidence>
<evidence type="ECO:0000256" key="6">
    <source>
        <dbReference type="ARBA" id="ARBA00022759"/>
    </source>
</evidence>
<dbReference type="GO" id="GO:0016740">
    <property type="term" value="F:transferase activity"/>
    <property type="evidence" value="ECO:0007669"/>
    <property type="project" value="UniProtKB-KW"/>
</dbReference>
<dbReference type="PANTHER" id="PTHR36528">
    <property type="entry name" value="CRISPR SYSTEM SINGLE-STRAND-SPECIFIC DEOXYRIBONUCLEASE CAS10/CSM1 (SUBTYPE III-A)"/>
    <property type="match status" value="1"/>
</dbReference>
<dbReference type="HOGENOM" id="CLU_017487_0_0_7"/>
<reference evidence="13 14" key="1">
    <citation type="journal article" date="2011" name="Stand. Genomic Sci.">
        <title>Complete genome sequence of the acetate-degrading sulfate reducer Desulfobacca acetoxidans type strain (ASRB2).</title>
        <authorList>
            <person name="Goker M."/>
            <person name="Teshima H."/>
            <person name="Lapidus A."/>
            <person name="Nolan M."/>
            <person name="Lucas S."/>
            <person name="Hammon N."/>
            <person name="Deshpande S."/>
            <person name="Cheng J.F."/>
            <person name="Tapia R."/>
            <person name="Han C."/>
            <person name="Goodwin L."/>
            <person name="Pitluck S."/>
            <person name="Huntemann M."/>
            <person name="Liolios K."/>
            <person name="Ivanova N."/>
            <person name="Pagani I."/>
            <person name="Mavromatis K."/>
            <person name="Ovchinikova G."/>
            <person name="Pati A."/>
            <person name="Chen A."/>
            <person name="Palaniappan K."/>
            <person name="Land M."/>
            <person name="Hauser L."/>
            <person name="Brambilla E.M."/>
            <person name="Rohde M."/>
            <person name="Spring S."/>
            <person name="Detter J.C."/>
            <person name="Woyke T."/>
            <person name="Bristow J."/>
            <person name="Eisen J.A."/>
            <person name="Markowitz V."/>
            <person name="Hugenholtz P."/>
            <person name="Kyrpides N.C."/>
            <person name="Klenk H.P."/>
        </authorList>
    </citation>
    <scope>NUCLEOTIDE SEQUENCE [LARGE SCALE GENOMIC DNA]</scope>
    <source>
        <strain evidence="14">ATCC 700848 / DSM 11109 / ASRB2</strain>
    </source>
</reference>
<keyword evidence="7" id="KW-0378">Hydrolase</keyword>
<dbReference type="KEGG" id="dao:Desac_1720"/>
<dbReference type="PANTHER" id="PTHR36528:SF1">
    <property type="entry name" value="CRISPR SYSTEM SINGLE-STRAND-SPECIFIC DEOXYRIBONUCLEASE CAS10_CSM1 (SUBTYPE III-A)"/>
    <property type="match status" value="1"/>
</dbReference>
<reference evidence="14" key="2">
    <citation type="submission" date="2011-03" db="EMBL/GenBank/DDBJ databases">
        <title>The complete genome of Desulfobacca acetoxidans DSM 11109.</title>
        <authorList>
            <consortium name="US DOE Joint Genome Institute (JGI-PGF)"/>
            <person name="Lucas S."/>
            <person name="Copeland A."/>
            <person name="Lapidus A."/>
            <person name="Bruce D."/>
            <person name="Goodwin L."/>
            <person name="Pitluck S."/>
            <person name="Peters L."/>
            <person name="Kyrpides N."/>
            <person name="Mavromatis K."/>
            <person name="Ivanova N."/>
            <person name="Ovchinnikova G."/>
            <person name="Teshima H."/>
            <person name="Detter J.C."/>
            <person name="Han C."/>
            <person name="Land M."/>
            <person name="Hauser L."/>
            <person name="Markowitz V."/>
            <person name="Cheng J.-F."/>
            <person name="Hugenholtz P."/>
            <person name="Woyke T."/>
            <person name="Wu D."/>
            <person name="Spring S."/>
            <person name="Schueler E."/>
            <person name="Brambilla E."/>
            <person name="Klenk H.-P."/>
            <person name="Eisen J.A."/>
        </authorList>
    </citation>
    <scope>NUCLEOTIDE SEQUENCE [LARGE SCALE GENOMIC DNA]</scope>
    <source>
        <strain evidence="14">ATCC 700848 / DSM 11109 / ASRB2</strain>
    </source>
</reference>
<sequence>MSKNYRNIFLIQLGGLLHDIGKLLQRAEVKIDNFARYIEDFCPKNNKDQPTHLHAAYSAYFMEKHLPAQIIPDYERGILYEACRHHRNSSDDIFVKSDRLSAGERYVEISKEKPHYKTVPFRSVFPFVEINYAIRSKNECVPYWFHNPRKLKGAEELYPHFSSNIPKTDLVQKYQQIWKGLQQDIEELPVDLTLEHFLLETFYLLQKYCWAIPCDTTREFADISLFDHMRTTAAFAGCLAIGRQEGFLQGKEFLFVTADISGIQDFLFRLARAEGVGGISKRLRGRSFYLSMLSEILGRYLLNSTHLSPANLLFCGGGNLEMLLPNTANIQKLLSELDYEVNQWLLERFGGELQLVIAGQEAAAKEVSLAYTKIKAQMAQKLSLCKRQKIKPILKYQQNWLYPQQTRDLIIRCPSCRITLITEIEEICRDCKLHRRIGEKLPDSQWLLFAPSNFKKYREEEIKDALWVDYGKLGSVILLSGDNLVEEKRNQLWDYQAINHYRPRSSALTYLTQQLPRALEPLELTTEKDDSGDFFVESGQVLSFTTLADMSYGDKLLGVLKMDVDYLGAIFAHGLGPIEAQTTVGKEDLRSISRLATLSRMFSWFFQSQINRLCEEVFQEWKITSSYPFKGSISQIFYTVFAGGDDLFVIGPWDQTLELGRKIRTAFKEYTCHNPNLTISGGMICCKPKYPINLAAREAEEALKEAKKLGKNRFCLSGQAAVWDLEAPESVANLEDWQQVYYGFEDREIRRSRDFFGNRSKTLKELLDWGELLMRWLQEKKIARRLLHRLLLEVKSILKESSQEREDKPQKSAILKLFPFLAYQLARNVKDPEVRQTLHAQLITSNNLSDWLHQLPLPLIYILNKSRQH</sequence>
<dbReference type="eggNOG" id="COG1353">
    <property type="taxonomic scope" value="Bacteria"/>
</dbReference>
<proteinExistence type="inferred from homology"/>
<dbReference type="InterPro" id="IPR043128">
    <property type="entry name" value="Rev_trsase/Diguanyl_cyclase"/>
</dbReference>
<keyword evidence="3" id="KW-0808">Transferase</keyword>
<keyword evidence="9" id="KW-0067">ATP-binding</keyword>
<gene>
    <name evidence="13" type="ordered locus">Desac_1720</name>
</gene>
<keyword evidence="4" id="KW-0540">Nuclease</keyword>
<dbReference type="STRING" id="880072.Desac_1720"/>